<reference evidence="1" key="1">
    <citation type="submission" date="2018-05" db="EMBL/GenBank/DDBJ databases">
        <authorList>
            <person name="Lanie J.A."/>
            <person name="Ng W.-L."/>
            <person name="Kazmierczak K.M."/>
            <person name="Andrzejewski T.M."/>
            <person name="Davidsen T.M."/>
            <person name="Wayne K.J."/>
            <person name="Tettelin H."/>
            <person name="Glass J.I."/>
            <person name="Rusch D."/>
            <person name="Podicherti R."/>
            <person name="Tsui H.-C.T."/>
            <person name="Winkler M.E."/>
        </authorList>
    </citation>
    <scope>NUCLEOTIDE SEQUENCE</scope>
</reference>
<dbReference type="AlphaFoldDB" id="A0A382JSF2"/>
<proteinExistence type="predicted"/>
<organism evidence="1">
    <name type="scientific">marine metagenome</name>
    <dbReference type="NCBI Taxonomy" id="408172"/>
    <lineage>
        <taxon>unclassified sequences</taxon>
        <taxon>metagenomes</taxon>
        <taxon>ecological metagenomes</taxon>
    </lineage>
</organism>
<accession>A0A382JSF2</accession>
<sequence>MGKKLGFEKVSNFNHKEYKDKLMDMLNQS</sequence>
<gene>
    <name evidence="1" type="ORF">METZ01_LOCUS267533</name>
</gene>
<protein>
    <submittedName>
        <fullName evidence="1">Uncharacterized protein</fullName>
    </submittedName>
</protein>
<evidence type="ECO:0000313" key="1">
    <source>
        <dbReference type="EMBL" id="SVC14679.1"/>
    </source>
</evidence>
<dbReference type="EMBL" id="UINC01075969">
    <property type="protein sequence ID" value="SVC14679.1"/>
    <property type="molecule type" value="Genomic_DNA"/>
</dbReference>
<name>A0A382JSF2_9ZZZZ</name>